<comment type="similarity">
    <text evidence="2 6">Belongs to the peroxisomal membrane protein PXMP2/4 family.</text>
</comment>
<evidence type="ECO:0000313" key="7">
    <source>
        <dbReference type="EMBL" id="VVC24588.1"/>
    </source>
</evidence>
<dbReference type="GO" id="GO:0005739">
    <property type="term" value="C:mitochondrion"/>
    <property type="evidence" value="ECO:0007669"/>
    <property type="project" value="TreeGrafter"/>
</dbReference>
<feature type="transmembrane region" description="Helical" evidence="6">
    <location>
        <begin position="151"/>
        <end position="167"/>
    </location>
</feature>
<protein>
    <submittedName>
        <fullName evidence="7">Mpv17/PMP22</fullName>
    </submittedName>
</protein>
<gene>
    <name evidence="7" type="ORF">CINCED_3A021812</name>
</gene>
<dbReference type="PANTHER" id="PTHR11266:SF75">
    <property type="entry name" value="IP10007P-RELATED"/>
    <property type="match status" value="1"/>
</dbReference>
<comment type="subcellular location">
    <subcellularLocation>
        <location evidence="1">Membrane</location>
        <topology evidence="1">Multi-pass membrane protein</topology>
    </subcellularLocation>
</comment>
<evidence type="ECO:0000256" key="6">
    <source>
        <dbReference type="RuleBase" id="RU363053"/>
    </source>
</evidence>
<dbReference type="AlphaFoldDB" id="A0A5E4M5D4"/>
<evidence type="ECO:0000256" key="4">
    <source>
        <dbReference type="ARBA" id="ARBA00022989"/>
    </source>
</evidence>
<evidence type="ECO:0000313" key="8">
    <source>
        <dbReference type="Proteomes" id="UP000325440"/>
    </source>
</evidence>
<dbReference type="Proteomes" id="UP000325440">
    <property type="component" value="Unassembled WGS sequence"/>
</dbReference>
<keyword evidence="3 6" id="KW-0812">Transmembrane</keyword>
<dbReference type="EMBL" id="CABPRJ010000003">
    <property type="protein sequence ID" value="VVC24588.1"/>
    <property type="molecule type" value="Genomic_DNA"/>
</dbReference>
<proteinExistence type="inferred from homology"/>
<feature type="transmembrane region" description="Helical" evidence="6">
    <location>
        <begin position="85"/>
        <end position="104"/>
    </location>
</feature>
<keyword evidence="5 6" id="KW-0472">Membrane</keyword>
<feature type="transmembrane region" description="Helical" evidence="6">
    <location>
        <begin position="50"/>
        <end position="73"/>
    </location>
</feature>
<name>A0A5E4M5D4_9HEMI</name>
<sequence>MWSKIFKVSNHGLVRGVAIYSVTWPVSSIIQQSLAPTGNKDIDLKRAAKFSMYGGLYVAPTLYAWMRFAGYIWPSMTITSHITKAVVEQFTYGPFATASFFYFMTLLEGGTLDDAKLEVQEKFISTWKIAMMVWPVLQTINYCVIPANNRLIFVSFAGLVWTTFLAYRKYEKNKILSLADKNTNDS</sequence>
<dbReference type="PANTHER" id="PTHR11266">
    <property type="entry name" value="PEROXISOMAL MEMBRANE PROTEIN 2, PXMP2 MPV17"/>
    <property type="match status" value="1"/>
</dbReference>
<organism evidence="7 8">
    <name type="scientific">Cinara cedri</name>
    <dbReference type="NCBI Taxonomy" id="506608"/>
    <lineage>
        <taxon>Eukaryota</taxon>
        <taxon>Metazoa</taxon>
        <taxon>Ecdysozoa</taxon>
        <taxon>Arthropoda</taxon>
        <taxon>Hexapoda</taxon>
        <taxon>Insecta</taxon>
        <taxon>Pterygota</taxon>
        <taxon>Neoptera</taxon>
        <taxon>Paraneoptera</taxon>
        <taxon>Hemiptera</taxon>
        <taxon>Sternorrhyncha</taxon>
        <taxon>Aphidomorpha</taxon>
        <taxon>Aphidoidea</taxon>
        <taxon>Aphididae</taxon>
        <taxon>Lachninae</taxon>
        <taxon>Cinara</taxon>
    </lineage>
</organism>
<keyword evidence="8" id="KW-1185">Reference proteome</keyword>
<evidence type="ECO:0000256" key="5">
    <source>
        <dbReference type="ARBA" id="ARBA00023136"/>
    </source>
</evidence>
<dbReference type="GO" id="GO:0016020">
    <property type="term" value="C:membrane"/>
    <property type="evidence" value="ECO:0007669"/>
    <property type="project" value="UniProtKB-SubCell"/>
</dbReference>
<evidence type="ECO:0000256" key="3">
    <source>
        <dbReference type="ARBA" id="ARBA00022692"/>
    </source>
</evidence>
<dbReference type="InterPro" id="IPR007248">
    <property type="entry name" value="Mpv17_PMP22"/>
</dbReference>
<reference evidence="7 8" key="1">
    <citation type="submission" date="2019-08" db="EMBL/GenBank/DDBJ databases">
        <authorList>
            <person name="Alioto T."/>
            <person name="Alioto T."/>
            <person name="Gomez Garrido J."/>
        </authorList>
    </citation>
    <scope>NUCLEOTIDE SEQUENCE [LARGE SCALE GENOMIC DNA]</scope>
</reference>
<evidence type="ECO:0000256" key="2">
    <source>
        <dbReference type="ARBA" id="ARBA00006824"/>
    </source>
</evidence>
<evidence type="ECO:0000256" key="1">
    <source>
        <dbReference type="ARBA" id="ARBA00004141"/>
    </source>
</evidence>
<feature type="transmembrane region" description="Helical" evidence="6">
    <location>
        <begin position="12"/>
        <end position="30"/>
    </location>
</feature>
<accession>A0A5E4M5D4</accession>
<dbReference type="OrthoDB" id="430207at2759"/>
<keyword evidence="4 6" id="KW-1133">Transmembrane helix</keyword>
<dbReference type="Pfam" id="PF04117">
    <property type="entry name" value="Mpv17_PMP22"/>
    <property type="match status" value="1"/>
</dbReference>